<accession>I3DU28</accession>
<evidence type="ECO:0000313" key="1">
    <source>
        <dbReference type="EMBL" id="AIE59847.1"/>
    </source>
</evidence>
<proteinExistence type="predicted"/>
<dbReference type="AlphaFoldDB" id="I3DU28"/>
<reference evidence="1 2" key="1">
    <citation type="journal article" date="2015" name="BMC Genomics">
        <title>Transcriptome analysis of thermophilic methylotrophic Bacillus methanolicus MGA3 using RNA-sequencing provides detailed insights into its previously uncharted transcriptional landscape.</title>
        <authorList>
            <person name="Irla M."/>
            <person name="Neshat A."/>
            <person name="Brautaset T."/>
            <person name="Ruckert C."/>
            <person name="Kalinowski J."/>
            <person name="Wendisch V.F."/>
        </authorList>
    </citation>
    <scope>NUCLEOTIDE SEQUENCE [LARGE SCALE GENOMIC DNA]</scope>
    <source>
        <strain evidence="2">MGA3 / ATCC 53907</strain>
    </source>
</reference>
<keyword evidence="2" id="KW-1185">Reference proteome</keyword>
<sequence length="124" mass="13905">MGMFRIYTDNINKIAITVPERFTDVKTGNTHAVSPKIQEQIEYHAKNNTLIHLVFSALNSYLNQKITNGSTSEILNELAEIKKILEHGYIPVNHKPDSLLVENQNLPSNVDLSEVEDVLEAFGG</sequence>
<dbReference type="HOGENOM" id="CLU_2036510_0_0_9"/>
<dbReference type="STRING" id="796606.BMMGA3_07140"/>
<gene>
    <name evidence="1" type="ORF">BMMGA3_07140</name>
</gene>
<name>I3DU28_BACMM</name>
<evidence type="ECO:0000313" key="2">
    <source>
        <dbReference type="Proteomes" id="UP000027602"/>
    </source>
</evidence>
<dbReference type="KEGG" id="bmet:BMMGA3_07140"/>
<organism evidence="1 2">
    <name type="scientific">Bacillus methanolicus (strain MGA3 / ATCC 53907)</name>
    <dbReference type="NCBI Taxonomy" id="796606"/>
    <lineage>
        <taxon>Bacteria</taxon>
        <taxon>Bacillati</taxon>
        <taxon>Bacillota</taxon>
        <taxon>Bacilli</taxon>
        <taxon>Bacillales</taxon>
        <taxon>Bacillaceae</taxon>
        <taxon>Bacillus</taxon>
    </lineage>
</organism>
<dbReference type="eggNOG" id="ENOG50338AA">
    <property type="taxonomic scope" value="Bacteria"/>
</dbReference>
<dbReference type="EMBL" id="CP007739">
    <property type="protein sequence ID" value="AIE59847.1"/>
    <property type="molecule type" value="Genomic_DNA"/>
</dbReference>
<dbReference type="Proteomes" id="UP000027602">
    <property type="component" value="Chromosome"/>
</dbReference>
<protein>
    <submittedName>
        <fullName evidence="1">Uncharacterized protein</fullName>
    </submittedName>
</protein>